<name>A0ACC2ZTZ2_9EURO</name>
<organism evidence="1 2">
    <name type="scientific">Neophaeococcomyces mojaviensis</name>
    <dbReference type="NCBI Taxonomy" id="3383035"/>
    <lineage>
        <taxon>Eukaryota</taxon>
        <taxon>Fungi</taxon>
        <taxon>Dikarya</taxon>
        <taxon>Ascomycota</taxon>
        <taxon>Pezizomycotina</taxon>
        <taxon>Eurotiomycetes</taxon>
        <taxon>Chaetothyriomycetidae</taxon>
        <taxon>Chaetothyriales</taxon>
        <taxon>Chaetothyriales incertae sedis</taxon>
        <taxon>Neophaeococcomyces</taxon>
    </lineage>
</organism>
<dbReference type="Proteomes" id="UP001172386">
    <property type="component" value="Unassembled WGS sequence"/>
</dbReference>
<reference evidence="1" key="1">
    <citation type="submission" date="2022-10" db="EMBL/GenBank/DDBJ databases">
        <title>Culturing micro-colonial fungi from biological soil crusts in the Mojave desert and describing Neophaeococcomyces mojavensis, and introducing the new genera and species Taxawa tesnikishii.</title>
        <authorList>
            <person name="Kurbessoian T."/>
            <person name="Stajich J.E."/>
        </authorList>
    </citation>
    <scope>NUCLEOTIDE SEQUENCE</scope>
    <source>
        <strain evidence="1">JES_112</strain>
    </source>
</reference>
<evidence type="ECO:0000313" key="1">
    <source>
        <dbReference type="EMBL" id="KAJ9651095.1"/>
    </source>
</evidence>
<protein>
    <submittedName>
        <fullName evidence="1">Uncharacterized protein</fullName>
    </submittedName>
</protein>
<keyword evidence="2" id="KW-1185">Reference proteome</keyword>
<sequence length="2204" mass="237697">APGLGKTLLVRSLGQALELQFRRVQFTPDLMPSDILGTELLEEDHGTGHRHFRFQQGPIFTHLLLADELNRTPPKTQAALLEAMQERTVSYAGTTYALPAPFFVLATQNPIEQAGTYPLPEAQLDRFLLHVLVDYPSEDEERQILEQTTGGATDAVPKVMDAEAVIALQAAVRQVHVSPDVLAWITRLVRASRPGDGAPAAINQWVKWGAGPRAGQSLVLAAKARALLQGRFAATREDVQALAAPVMRHRLLLSFAAEAEQKRADDVVAALLQAVPGASGIGQHASRSRGAGLEFAQYRAYEPGDELRQIDWKLYARSDRFFVRESERESPITVWLLLDATASANQADRAVPQRTRLDHMRGVAACAVELALQQGDRFGLLAINGDGLQLVPAANGARQRDRVHLQLHALQARGGWPAADRLRPLWERVRPGDLLLAIGDGFDEAGIVLLEQLASARREVALLQILTADERDFPFDAGHRFRDPETGEELLGDGAAIRADYLQRFADARSALHARLRSSTAGAVRPWGRCMTLLFPLGLAALAAWLLPLLIHLARRHPYTPLDFAALRWLHAQIRPRQRIRFDDWPLLLVRLLLLAALALLLARPALTGPSPASDAWTVVAPGLDAAALRGTAADRNWHWLAPGFPAIEQAPPAASASLPSLLRELDAQLPAGTTLVVHVPDPLPGLDGARLQLSRDVQWHTQPIPVTPPQTAATPPRLRVHGEASATTQRWLNALQRAWGVQAPLAPLPADALPERGEIGVWSRSDALPATWQAWLRDGGRVMTAGKPAASASILLRDAEGTPLLWQQRIGHGYLLSLPGDWNAASNAALRDPRMPRALLLTLQPPTAPRLGDARDQAPQRATLPAATPPLREPTPWLLLAIVLLFALERWMASSARRRHAWQRARRRRALITLLLGLPWALAAAVLALRLAGFDIACVVGTISLLACAGFATAHARQLDRQWLQRHLDGSGASEDSADLLFADAATLNPLQQRQRAHVLATLERAMPELRPRWPRGALALCWIAGLAIVVLALGWPRSNPGSAPTRTSAPGSTAAAGPLRLQSTRLRIDAPAYTGQATLTQNALDAKVAADSRLSWSLRFDRAPDKAWLQFHDGRRLPLSEHEGQWQAQDIARTPVLYRVVSEPALAETRLHRLDVVADRAPSVRVLEPTASLVLGTPAQRQWALRFEASDDYGVAAQATLSITTTQGSGENITFVKRSVTLAGSGEATERRFAHTLDLAALGAQPGNDVIAQLEVRDNHAPTPQTGRSSSVILRLPSAEVALGAELEGRIKKTLPAYFRSQRQIIIDAEALIRQRRSLAAEDFVKRSDAIGVDQRILRLRYGQFLGEESEGAPKPPPTSDLPTSDTPAADDHDHDDEHDHDHGADAGAHDAHGHDHGGKPANADTPPVFGSATDVLSEYGHTHDHAEAATLLDPQTRATLKAALDQMWSAEGELRQGRPEQALPFAYKALGLIKQVQQAERIYLARVGPELPPIDEGRRLGGDRAGLASRELPLAARTPPDPAIVESWQRLGDDNGAPDLDALAAWQQRNAAYLPDALDLAAAIEQLRIEPDCSDCRQRLRAQLWRALQPLPRCAGGAAMNASSLNLWIALALALAVVIASVRQLRGRTAHPGRRWSVIALQIIVATLLYFCLVPPTHQQPAGGLVVLGVDAGKAGALPASEGPLLLLPEAADVPGAQRVPDLATALRQHPAATLTLVGAGLAARDRDAVLPPDVRWQAAPEPRGWIALQPPADVAPGARFDVQAQARGAAKAKAELLDPADSVVDRTDVADDGRVQLSGIARAEGRSVFQLRLLDTDGHVVDSVPVPQQTLPAAPLRLLVRASAPGPELKYLRRWATDAGIRVQVQADTGAGLSIGDGAVSIDAASLTRSDLLLLDERSLAALSAGQLATVRQALRDGLGVLVRSAGAPSAGARQRLRDLGLPVQGDGSSHTLELPSDGESAILAARRGPLAAGTLPTGYGEEADRSSHSAALPSLEALALQAPGSNALLHDRGGKAVGGWRAVGNGRIGLLPLTDSWRWVLAGRDDRHGELWSDVVATLARAQGSGDALWSPQVIAWAGERQSLCGAQAPLQVFSKRGDDVPLIVDGATSALRCAGWWPREAGWQRLQHGDSVVWRYVFDPKDASALHRQAMIDATTRALASSTSANASVMQPVAGSRWPWWLAFVLCASLLWWLERRR</sequence>
<feature type="non-terminal residue" evidence="1">
    <location>
        <position position="1"/>
    </location>
</feature>
<gene>
    <name evidence="1" type="ORF">H2198_009601</name>
</gene>
<comment type="caution">
    <text evidence="1">The sequence shown here is derived from an EMBL/GenBank/DDBJ whole genome shotgun (WGS) entry which is preliminary data.</text>
</comment>
<dbReference type="EMBL" id="JAPDRQ010000282">
    <property type="protein sequence ID" value="KAJ9651095.1"/>
    <property type="molecule type" value="Genomic_DNA"/>
</dbReference>
<proteinExistence type="predicted"/>
<accession>A0ACC2ZTZ2</accession>
<evidence type="ECO:0000313" key="2">
    <source>
        <dbReference type="Proteomes" id="UP001172386"/>
    </source>
</evidence>